<feature type="chain" id="PRO_5042155153" evidence="1">
    <location>
        <begin position="26"/>
        <end position="153"/>
    </location>
</feature>
<protein>
    <submittedName>
        <fullName evidence="2">DUF411 domain-containing protein</fullName>
    </submittedName>
</protein>
<proteinExistence type="predicted"/>
<evidence type="ECO:0000256" key="1">
    <source>
        <dbReference type="SAM" id="SignalP"/>
    </source>
</evidence>
<sequence length="153" mass="16018">MTSSARRTLLLAAPLWALAPTLALAAAPTVEVFKDPSCGCCGDWVSHLNRHGFATRVHDEGNNAARARAGIPTRLGSCHTGFVGGYALEGHVPAADVQRLLKERPAGAIGLAVPGMPIGSPGMDGPAYGGRRDAFDTLLVLANGQTRVWQSHR</sequence>
<dbReference type="EMBL" id="JAQIPB010000001">
    <property type="protein sequence ID" value="MDA7414894.1"/>
    <property type="molecule type" value="Genomic_DNA"/>
</dbReference>
<evidence type="ECO:0000313" key="2">
    <source>
        <dbReference type="EMBL" id="MDA7414894.1"/>
    </source>
</evidence>
<dbReference type="InterPro" id="IPR007332">
    <property type="entry name" value="DUF411"/>
</dbReference>
<accession>A0AAE3N5F2</accession>
<reference evidence="2" key="1">
    <citation type="submission" date="2023-01" db="EMBL/GenBank/DDBJ databases">
        <title>Xenophilus mangrovi sp. nov., isolated from soil of Mangrove nature reserve.</title>
        <authorList>
            <person name="Xu S."/>
            <person name="Liu Z."/>
            <person name="Xu Y."/>
        </authorList>
    </citation>
    <scope>NUCLEOTIDE SEQUENCE</scope>
    <source>
        <strain evidence="2">YW8</strain>
    </source>
</reference>
<evidence type="ECO:0000313" key="3">
    <source>
        <dbReference type="Proteomes" id="UP001212602"/>
    </source>
</evidence>
<feature type="signal peptide" evidence="1">
    <location>
        <begin position="1"/>
        <end position="25"/>
    </location>
</feature>
<dbReference type="AlphaFoldDB" id="A0AAE3N5F2"/>
<gene>
    <name evidence="2" type="ORF">PGB34_00825</name>
</gene>
<dbReference type="RefSeq" id="WP_271426169.1">
    <property type="nucleotide sequence ID" value="NZ_JAQIPB010000001.1"/>
</dbReference>
<comment type="caution">
    <text evidence="2">The sequence shown here is derived from an EMBL/GenBank/DDBJ whole genome shotgun (WGS) entry which is preliminary data.</text>
</comment>
<organism evidence="2 3">
    <name type="scientific">Xenophilus arseniciresistens</name>
    <dbReference type="NCBI Taxonomy" id="1283306"/>
    <lineage>
        <taxon>Bacteria</taxon>
        <taxon>Pseudomonadati</taxon>
        <taxon>Pseudomonadota</taxon>
        <taxon>Betaproteobacteria</taxon>
        <taxon>Burkholderiales</taxon>
        <taxon>Comamonadaceae</taxon>
        <taxon>Xenophilus</taxon>
    </lineage>
</organism>
<dbReference type="Proteomes" id="UP001212602">
    <property type="component" value="Unassembled WGS sequence"/>
</dbReference>
<name>A0AAE3N5F2_9BURK</name>
<keyword evidence="3" id="KW-1185">Reference proteome</keyword>
<keyword evidence="1" id="KW-0732">Signal</keyword>
<dbReference type="Pfam" id="PF04214">
    <property type="entry name" value="DUF411"/>
    <property type="match status" value="1"/>
</dbReference>